<dbReference type="GO" id="GO:0006281">
    <property type="term" value="P:DNA repair"/>
    <property type="evidence" value="ECO:0007669"/>
    <property type="project" value="UniProtKB-KW"/>
</dbReference>
<keyword evidence="5" id="KW-0378">Hydrolase</keyword>
<protein>
    <recommendedName>
        <fullName evidence="14">Phospholipase D/nuclease</fullName>
    </recommendedName>
</protein>
<feature type="active site" description="Proton donor/acceptor" evidence="9">
    <location>
        <position position="431"/>
    </location>
</feature>
<comment type="caution">
    <text evidence="12">The sequence shown here is derived from an EMBL/GenBank/DDBJ whole genome shotgun (WGS) entry which is preliminary data.</text>
</comment>
<dbReference type="GO" id="GO:0004527">
    <property type="term" value="F:exonuclease activity"/>
    <property type="evidence" value="ECO:0007669"/>
    <property type="project" value="UniProtKB-KW"/>
</dbReference>
<evidence type="ECO:0000256" key="6">
    <source>
        <dbReference type="ARBA" id="ARBA00022839"/>
    </source>
</evidence>
<gene>
    <name evidence="12" type="ORF">CHRIB12_LOCUS21518</name>
</gene>
<organism evidence="12 13">
    <name type="scientific">Rhizophagus irregularis</name>
    <dbReference type="NCBI Taxonomy" id="588596"/>
    <lineage>
        <taxon>Eukaryota</taxon>
        <taxon>Fungi</taxon>
        <taxon>Fungi incertae sedis</taxon>
        <taxon>Mucoromycota</taxon>
        <taxon>Glomeromycotina</taxon>
        <taxon>Glomeromycetes</taxon>
        <taxon>Glomerales</taxon>
        <taxon>Glomeraceae</taxon>
        <taxon>Rhizophagus</taxon>
    </lineage>
</organism>
<dbReference type="CDD" id="cd09122">
    <property type="entry name" value="PLDc_Tdp1_1"/>
    <property type="match status" value="1"/>
</dbReference>
<reference evidence="12" key="1">
    <citation type="submission" date="2020-05" db="EMBL/GenBank/DDBJ databases">
        <authorList>
            <person name="Rincon C."/>
            <person name="Sanders R I."/>
            <person name="Robbins C."/>
            <person name="Chaturvedi A."/>
        </authorList>
    </citation>
    <scope>NUCLEOTIDE SEQUENCE</scope>
    <source>
        <strain evidence="12">CHB12</strain>
    </source>
</reference>
<evidence type="ECO:0000256" key="7">
    <source>
        <dbReference type="ARBA" id="ARBA00023204"/>
    </source>
</evidence>
<keyword evidence="6" id="KW-0269">Exonuclease</keyword>
<feature type="binding site" evidence="10">
    <location>
        <position position="433"/>
    </location>
    <ligand>
        <name>substrate</name>
    </ligand>
</feature>
<sequence>MIYGVVTIAINVINFIKFEPKNSKTTNKIMRSKINILGSPVNNCEDSIVSQLKEDKKNVKRLKKDDNRSDNKTNINHVIIEKIGPQFLDGVTKLTYVPGYNGDYIRFDEIIQKNQLKSAFFCAMTIEFSWLLENLPKNISIVVAKHWDPENGDSQGVFCIPNTNILLVHPPMSSMGHGCFHAKLMILIYDEWIRVVISSANLISHDWEISENIVFIQDFPRYNENNIINNDLHLFAKELKDYLLAMGLKSHIIDKLPQYDYSKAKAIIIPSIPGAYKGIDDVKKYGHGRLSQIVKNICEYEDVELECQSSSLGSITPEFLNEFYRSAKGLDPYIIPKQRKSKRDKEQFEENESPGPSQPSQPSQSPQALQQPQPLPPITIVFPTNKTVLNSKYTFAGAGPLCFSKKCYEQITFPKEILRKCESNRNGILMHTKFLLARFIRPSPDQLEEKRLLEQEQNRQIKINKRKIIKNKYDSDESATDSDVADVDIQETITEENILDLSQDTVTDDVHDVQGDNNIVGWYYCGSHNFTESAWGKLNVSRDTKEIQLKIYNWELGIFLPITKLRDDDDEENNIGEQRDWFRDHGVPVSYKRPPNPYEESDIPWFSLGW</sequence>
<evidence type="ECO:0000256" key="2">
    <source>
        <dbReference type="ARBA" id="ARBA00010205"/>
    </source>
</evidence>
<feature type="compositionally biased region" description="Low complexity" evidence="11">
    <location>
        <begin position="353"/>
        <end position="372"/>
    </location>
</feature>
<evidence type="ECO:0000256" key="11">
    <source>
        <dbReference type="SAM" id="MobiDB-lite"/>
    </source>
</evidence>
<evidence type="ECO:0000256" key="9">
    <source>
        <dbReference type="PIRSR" id="PIRSR610347-1"/>
    </source>
</evidence>
<feature type="region of interest" description="Disordered" evidence="11">
    <location>
        <begin position="335"/>
        <end position="376"/>
    </location>
</feature>
<dbReference type="GO" id="GO:0005634">
    <property type="term" value="C:nucleus"/>
    <property type="evidence" value="ECO:0007669"/>
    <property type="project" value="UniProtKB-SubCell"/>
</dbReference>
<evidence type="ECO:0000256" key="4">
    <source>
        <dbReference type="ARBA" id="ARBA00022763"/>
    </source>
</evidence>
<dbReference type="PANTHER" id="PTHR12415">
    <property type="entry name" value="TYROSYL-DNA PHOSPHODIESTERASE 1"/>
    <property type="match status" value="1"/>
</dbReference>
<comment type="similarity">
    <text evidence="2">Belongs to the tyrosyl-DNA phosphodiesterase family.</text>
</comment>
<evidence type="ECO:0008006" key="14">
    <source>
        <dbReference type="Google" id="ProtNLM"/>
    </source>
</evidence>
<evidence type="ECO:0000256" key="10">
    <source>
        <dbReference type="PIRSR" id="PIRSR610347-2"/>
    </source>
</evidence>
<dbReference type="GO" id="GO:0017005">
    <property type="term" value="F:3'-tyrosyl-DNA phosphodiesterase activity"/>
    <property type="evidence" value="ECO:0007669"/>
    <property type="project" value="TreeGrafter"/>
</dbReference>
<name>A0A915ZX03_9GLOM</name>
<keyword evidence="3" id="KW-0540">Nuclease</keyword>
<dbReference type="AlphaFoldDB" id="A0A915ZX03"/>
<dbReference type="GO" id="GO:0003690">
    <property type="term" value="F:double-stranded DNA binding"/>
    <property type="evidence" value="ECO:0007669"/>
    <property type="project" value="TreeGrafter"/>
</dbReference>
<accession>A0A915ZX03</accession>
<dbReference type="OrthoDB" id="47785at2759"/>
<dbReference type="EMBL" id="CAGKOT010000069">
    <property type="protein sequence ID" value="CAB5390472.1"/>
    <property type="molecule type" value="Genomic_DNA"/>
</dbReference>
<feature type="binding site" evidence="10">
    <location>
        <position position="183"/>
    </location>
    <ligand>
        <name>substrate</name>
    </ligand>
</feature>
<dbReference type="Proteomes" id="UP000684084">
    <property type="component" value="Unassembled WGS sequence"/>
</dbReference>
<dbReference type="GO" id="GO:0003697">
    <property type="term" value="F:single-stranded DNA binding"/>
    <property type="evidence" value="ECO:0007669"/>
    <property type="project" value="TreeGrafter"/>
</dbReference>
<evidence type="ECO:0000256" key="3">
    <source>
        <dbReference type="ARBA" id="ARBA00022722"/>
    </source>
</evidence>
<feature type="active site" description="Nucleophile" evidence="9">
    <location>
        <position position="181"/>
    </location>
</feature>
<proteinExistence type="inferred from homology"/>
<evidence type="ECO:0000256" key="5">
    <source>
        <dbReference type="ARBA" id="ARBA00022801"/>
    </source>
</evidence>
<keyword evidence="4" id="KW-0227">DNA damage</keyword>
<keyword evidence="7" id="KW-0234">DNA repair</keyword>
<evidence type="ECO:0000313" key="13">
    <source>
        <dbReference type="Proteomes" id="UP000684084"/>
    </source>
</evidence>
<comment type="subcellular location">
    <subcellularLocation>
        <location evidence="1">Nucleus</location>
    </subcellularLocation>
</comment>
<dbReference type="Pfam" id="PF06087">
    <property type="entry name" value="Tyr-DNA_phospho"/>
    <property type="match status" value="2"/>
</dbReference>
<evidence type="ECO:0000256" key="1">
    <source>
        <dbReference type="ARBA" id="ARBA00004123"/>
    </source>
</evidence>
<evidence type="ECO:0000313" key="12">
    <source>
        <dbReference type="EMBL" id="CAB5390472.1"/>
    </source>
</evidence>
<keyword evidence="8" id="KW-0539">Nucleus</keyword>
<dbReference type="VEuPathDB" id="FungiDB:RhiirFUN_013732"/>
<dbReference type="PANTHER" id="PTHR12415:SF0">
    <property type="entry name" value="TYROSYL-DNA PHOSPHODIESTERASE 1"/>
    <property type="match status" value="1"/>
</dbReference>
<dbReference type="InterPro" id="IPR010347">
    <property type="entry name" value="Tdp1"/>
</dbReference>
<evidence type="ECO:0000256" key="8">
    <source>
        <dbReference type="ARBA" id="ARBA00023242"/>
    </source>
</evidence>